<evidence type="ECO:0000256" key="4">
    <source>
        <dbReference type="ARBA" id="ARBA00022485"/>
    </source>
</evidence>
<organism evidence="13 14">
    <name type="scientific">Zestosphaera tikiterensis</name>
    <dbReference type="NCBI Taxonomy" id="1973259"/>
    <lineage>
        <taxon>Archaea</taxon>
        <taxon>Thermoproteota</taxon>
        <taxon>Thermoprotei</taxon>
        <taxon>Desulfurococcales</taxon>
        <taxon>Desulfurococcaceae</taxon>
        <taxon>Zestosphaera</taxon>
    </lineage>
</organism>
<proteinExistence type="inferred from homology"/>
<keyword evidence="7" id="KW-0411">Iron-sulfur</keyword>
<comment type="cofactor">
    <cofactor evidence="1">
        <name>iron-sulfur cluster</name>
        <dbReference type="ChEBI" id="CHEBI:30408"/>
    </cofactor>
</comment>
<evidence type="ECO:0000256" key="7">
    <source>
        <dbReference type="ARBA" id="ARBA00023014"/>
    </source>
</evidence>
<feature type="domain" description="Fe-S hydro-lyase tartrate dehydratase alpha-type catalytic" evidence="12">
    <location>
        <begin position="15"/>
        <end position="279"/>
    </location>
</feature>
<dbReference type="PANTHER" id="PTHR30389">
    <property type="entry name" value="FUMARATE HYDRATASE-RELATED"/>
    <property type="match status" value="1"/>
</dbReference>
<keyword evidence="8" id="KW-0456">Lyase</keyword>
<dbReference type="PANTHER" id="PTHR30389:SF19">
    <property type="entry name" value="L(+)-TARTRATE DEHYDRATASE SUBUNIT ALPHA"/>
    <property type="match status" value="1"/>
</dbReference>
<keyword evidence="6" id="KW-0408">Iron</keyword>
<dbReference type="InterPro" id="IPR004646">
    <property type="entry name" value="Fe-S_hydro-lyase_TtdA-typ_cat"/>
</dbReference>
<dbReference type="GO" id="GO:0008730">
    <property type="term" value="F:L(+)-tartrate dehydratase activity"/>
    <property type="evidence" value="ECO:0007669"/>
    <property type="project" value="UniProtKB-EC"/>
</dbReference>
<evidence type="ECO:0000256" key="5">
    <source>
        <dbReference type="ARBA" id="ARBA00022723"/>
    </source>
</evidence>
<evidence type="ECO:0000256" key="9">
    <source>
        <dbReference type="ARBA" id="ARBA00039027"/>
    </source>
</evidence>
<keyword evidence="4" id="KW-0004">4Fe-4S</keyword>
<dbReference type="NCBIfam" id="TIGR00722">
    <property type="entry name" value="ttdA_fumA_fumB"/>
    <property type="match status" value="1"/>
</dbReference>
<evidence type="ECO:0000256" key="1">
    <source>
        <dbReference type="ARBA" id="ARBA00001915"/>
    </source>
</evidence>
<keyword evidence="5" id="KW-0479">Metal-binding</keyword>
<evidence type="ECO:0000256" key="8">
    <source>
        <dbReference type="ARBA" id="ARBA00023239"/>
    </source>
</evidence>
<comment type="catalytic activity">
    <reaction evidence="11">
        <text>(2R,3R)-tartrate = oxaloacetate + H2O</text>
        <dbReference type="Rhea" id="RHEA:15413"/>
        <dbReference type="ChEBI" id="CHEBI:15377"/>
        <dbReference type="ChEBI" id="CHEBI:16452"/>
        <dbReference type="ChEBI" id="CHEBI:30924"/>
        <dbReference type="EC" id="4.2.1.32"/>
    </reaction>
</comment>
<evidence type="ECO:0000259" key="12">
    <source>
        <dbReference type="Pfam" id="PF05681"/>
    </source>
</evidence>
<gene>
    <name evidence="13" type="ORF">B7O98_07775</name>
</gene>
<reference evidence="13 14" key="1">
    <citation type="journal article" date="2018" name="Syst. Appl. Microbiol.">
        <title>A new symbiotic nanoarchaeote (Candidatus Nanoclepta minutus) and its host (Zestosphaera tikiterensis gen. nov., sp. nov.) from a New Zealand hot spring.</title>
        <authorList>
            <person name="St John E."/>
            <person name="Liu Y."/>
            <person name="Podar M."/>
            <person name="Stott M.B."/>
            <person name="Meneghin J."/>
            <person name="Chen Z."/>
            <person name="Lagutin K."/>
            <person name="Mitchell K."/>
            <person name="Reysenbach A.L."/>
        </authorList>
    </citation>
    <scope>NUCLEOTIDE SEQUENCE [LARGE SCALE GENOMIC DNA]</scope>
    <source>
        <strain evidence="13">NZ3</strain>
    </source>
</reference>
<comment type="caution">
    <text evidence="13">The sequence shown here is derived from an EMBL/GenBank/DDBJ whole genome shotgun (WGS) entry which is preliminary data.</text>
</comment>
<comment type="subunit">
    <text evidence="3">Tetramer of two alpha and two beta subunits.</text>
</comment>
<dbReference type="NCBIfam" id="NF004885">
    <property type="entry name" value="PRK06246.1"/>
    <property type="match status" value="1"/>
</dbReference>
<comment type="similarity">
    <text evidence="2">Belongs to the class-I fumarase family.</text>
</comment>
<evidence type="ECO:0000313" key="14">
    <source>
        <dbReference type="Proteomes" id="UP000244093"/>
    </source>
</evidence>
<evidence type="ECO:0000256" key="2">
    <source>
        <dbReference type="ARBA" id="ARBA00008876"/>
    </source>
</evidence>
<dbReference type="GO" id="GO:0046872">
    <property type="term" value="F:metal ion binding"/>
    <property type="evidence" value="ECO:0007669"/>
    <property type="project" value="UniProtKB-KW"/>
</dbReference>
<evidence type="ECO:0000256" key="11">
    <source>
        <dbReference type="ARBA" id="ARBA00049253"/>
    </source>
</evidence>
<evidence type="ECO:0000256" key="6">
    <source>
        <dbReference type="ARBA" id="ARBA00023004"/>
    </source>
</evidence>
<dbReference type="AlphaFoldDB" id="A0A2R7Y4T2"/>
<evidence type="ECO:0000256" key="3">
    <source>
        <dbReference type="ARBA" id="ARBA00011209"/>
    </source>
</evidence>
<accession>A0A2R7Y4T2</accession>
<dbReference type="GO" id="GO:0051539">
    <property type="term" value="F:4 iron, 4 sulfur cluster binding"/>
    <property type="evidence" value="ECO:0007669"/>
    <property type="project" value="UniProtKB-KW"/>
</dbReference>
<dbReference type="Pfam" id="PF05681">
    <property type="entry name" value="Fumerase"/>
    <property type="match status" value="1"/>
</dbReference>
<dbReference type="InterPro" id="IPR051208">
    <property type="entry name" value="Class-I_Fumarase/Tartrate_DH"/>
</dbReference>
<evidence type="ECO:0000313" key="13">
    <source>
        <dbReference type="EMBL" id="PUA32538.1"/>
    </source>
</evidence>
<protein>
    <recommendedName>
        <fullName evidence="10">L(+)-tartrate dehydratase subunit alpha</fullName>
        <ecNumber evidence="9">4.2.1.32</ecNumber>
    </recommendedName>
</protein>
<dbReference type="Proteomes" id="UP000244093">
    <property type="component" value="Unassembled WGS sequence"/>
</dbReference>
<dbReference type="EC" id="4.2.1.32" evidence="9"/>
<name>A0A2R7Y4T2_9CREN</name>
<evidence type="ECO:0000256" key="10">
    <source>
        <dbReference type="ARBA" id="ARBA00040103"/>
    </source>
</evidence>
<dbReference type="EMBL" id="NBVN01000004">
    <property type="protein sequence ID" value="PUA32538.1"/>
    <property type="molecule type" value="Genomic_DNA"/>
</dbReference>
<sequence>MSLDDVKEKLIKVFELFIAKASSELPVDVVNALNQAYEAETSPFSKSFYEAYFKNLNEAKAYRIPICQDTGSLMFFVKAGTKFPYLNLINEAIVEATRRATRNIPLRPNAVDPFTHVNSGDNTGLYVPFIEVELVPNDDKLQVYIYPAGGGSSLPGTAKVFPPGLGLKAVKELVVETIAKYGPNACPPLIVGVGIAATAEVAALLAKKALLRTIGTRHPNPEAAKFELELKEMLNELNIGAQGVGGKTSVLEVFVEYAYRHPASLAAAVVVGCWVHRRGLLIVYPDLTYEMPLYAR</sequence>